<proteinExistence type="predicted"/>
<name>A0ACB8VQ12_9TELE</name>
<keyword evidence="2" id="KW-1185">Reference proteome</keyword>
<reference evidence="1" key="1">
    <citation type="submission" date="2022-04" db="EMBL/GenBank/DDBJ databases">
        <title>Jade perch genome.</title>
        <authorList>
            <person name="Chao B."/>
        </authorList>
    </citation>
    <scope>NUCLEOTIDE SEQUENCE</scope>
    <source>
        <strain evidence="1">CB-2022</strain>
    </source>
</reference>
<accession>A0ACB8VQ12</accession>
<dbReference type="Proteomes" id="UP000831701">
    <property type="component" value="Chromosome 19"/>
</dbReference>
<protein>
    <submittedName>
        <fullName evidence="1">Uncharacterized protein</fullName>
    </submittedName>
</protein>
<sequence length="173" mass="18259">GGEAESITQPYTGQPNPADRKRSTAIHPQPSIARTEPADDLLIPLSPCLNHCQPLTKVKECVSVHVCVEGGGSGEGGGREGGWVDGVNTPAYMDWANIQFVPSRLSSTVAATQFLPIDLPATGTITLHRRNNGPRIRSSQQRRPDAGGASPERSSSACGCPPTLLARGKSFCM</sequence>
<organism evidence="1 2">
    <name type="scientific">Scortum barcoo</name>
    <name type="common">barcoo grunter</name>
    <dbReference type="NCBI Taxonomy" id="214431"/>
    <lineage>
        <taxon>Eukaryota</taxon>
        <taxon>Metazoa</taxon>
        <taxon>Chordata</taxon>
        <taxon>Craniata</taxon>
        <taxon>Vertebrata</taxon>
        <taxon>Euteleostomi</taxon>
        <taxon>Actinopterygii</taxon>
        <taxon>Neopterygii</taxon>
        <taxon>Teleostei</taxon>
        <taxon>Neoteleostei</taxon>
        <taxon>Acanthomorphata</taxon>
        <taxon>Eupercaria</taxon>
        <taxon>Centrarchiformes</taxon>
        <taxon>Terapontoidei</taxon>
        <taxon>Terapontidae</taxon>
        <taxon>Scortum</taxon>
    </lineage>
</organism>
<feature type="non-terminal residue" evidence="1">
    <location>
        <position position="1"/>
    </location>
</feature>
<evidence type="ECO:0000313" key="2">
    <source>
        <dbReference type="Proteomes" id="UP000831701"/>
    </source>
</evidence>
<evidence type="ECO:0000313" key="1">
    <source>
        <dbReference type="EMBL" id="KAI3357561.1"/>
    </source>
</evidence>
<comment type="caution">
    <text evidence="1">The sequence shown here is derived from an EMBL/GenBank/DDBJ whole genome shotgun (WGS) entry which is preliminary data.</text>
</comment>
<gene>
    <name evidence="1" type="ORF">L3Q82_015975</name>
</gene>
<dbReference type="EMBL" id="CM041549">
    <property type="protein sequence ID" value="KAI3357561.1"/>
    <property type="molecule type" value="Genomic_DNA"/>
</dbReference>